<dbReference type="STRING" id="5078.A0A135L8I2"/>
<dbReference type="GO" id="GO:0071013">
    <property type="term" value="C:catalytic step 2 spliceosome"/>
    <property type="evidence" value="ECO:0007669"/>
    <property type="project" value="TreeGrafter"/>
</dbReference>
<evidence type="ECO:0000256" key="5">
    <source>
        <dbReference type="ARBA" id="ARBA00023187"/>
    </source>
</evidence>
<evidence type="ECO:0000256" key="2">
    <source>
        <dbReference type="ARBA" id="ARBA00010788"/>
    </source>
</evidence>
<dbReference type="AlphaFoldDB" id="A0A135L8I2"/>
<dbReference type="GO" id="GO:0008380">
    <property type="term" value="P:RNA splicing"/>
    <property type="evidence" value="ECO:0007669"/>
    <property type="project" value="UniProtKB-KW"/>
</dbReference>
<accession>A0A135L8I2</accession>
<dbReference type="PANTHER" id="PTHR13296:SF0">
    <property type="entry name" value="PRE-MRNA-SPLICING FACTOR SPF27"/>
    <property type="match status" value="1"/>
</dbReference>
<evidence type="ECO:0000256" key="8">
    <source>
        <dbReference type="SAM" id="MobiDB-lite"/>
    </source>
</evidence>
<dbReference type="GeneID" id="63707190"/>
<feature type="coiled-coil region" evidence="7">
    <location>
        <begin position="136"/>
        <end position="163"/>
    </location>
</feature>
<sequence>MPLINDSHDSLPYIDPAPTASERARAQQLINAELSPEHASTMHPLIPEAPEPKFSQFMQQELARKAQGAPLTGGIDLSRYEAPEAPTPTPDNETPDLAKSNQILQQAYVSCSYLSERNKSLGLLEEFGKNAWLVGNSQLEEVLGSLEKELAETKAASEEVNKQRKITQEASQGELVSLEETWKRGPGAILNVELASESLRRQNLDYRRQLAQQQAHS</sequence>
<feature type="region of interest" description="Disordered" evidence="8">
    <location>
        <begin position="1"/>
        <end position="24"/>
    </location>
</feature>
<gene>
    <name evidence="9" type="ORF">PGRI_041770</name>
</gene>
<comment type="similarity">
    <text evidence="2">Belongs to the SPF27 family.</text>
</comment>
<keyword evidence="3" id="KW-0507">mRNA processing</keyword>
<name>A0A135L8I2_PENPA</name>
<dbReference type="Pfam" id="PF05700">
    <property type="entry name" value="BCAS2"/>
    <property type="match status" value="1"/>
</dbReference>
<keyword evidence="4" id="KW-0747">Spliceosome</keyword>
<evidence type="ECO:0000256" key="3">
    <source>
        <dbReference type="ARBA" id="ARBA00022664"/>
    </source>
</evidence>
<dbReference type="OrthoDB" id="205794at2759"/>
<evidence type="ECO:0000313" key="10">
    <source>
        <dbReference type="Proteomes" id="UP000070168"/>
    </source>
</evidence>
<dbReference type="EMBL" id="LHQR01000072">
    <property type="protein sequence ID" value="KXG45264.1"/>
    <property type="molecule type" value="Genomic_DNA"/>
</dbReference>
<comment type="subcellular location">
    <subcellularLocation>
        <location evidence="1">Nucleus</location>
    </subcellularLocation>
</comment>
<dbReference type="OMA" id="SAWQESI"/>
<protein>
    <submittedName>
        <fullName evidence="9">Breast carcinoma amplified sequence 2</fullName>
    </submittedName>
</protein>
<dbReference type="Proteomes" id="UP000070168">
    <property type="component" value="Unassembled WGS sequence"/>
</dbReference>
<dbReference type="GO" id="GO:0071011">
    <property type="term" value="C:precatalytic spliceosome"/>
    <property type="evidence" value="ECO:0007669"/>
    <property type="project" value="TreeGrafter"/>
</dbReference>
<keyword evidence="6" id="KW-0539">Nucleus</keyword>
<dbReference type="GO" id="GO:0000974">
    <property type="term" value="C:Prp19 complex"/>
    <property type="evidence" value="ECO:0007669"/>
    <property type="project" value="TreeGrafter"/>
</dbReference>
<dbReference type="GO" id="GO:0006397">
    <property type="term" value="P:mRNA processing"/>
    <property type="evidence" value="ECO:0007669"/>
    <property type="project" value="UniProtKB-KW"/>
</dbReference>
<dbReference type="PANTHER" id="PTHR13296">
    <property type="entry name" value="BCAS2 PROTEIN"/>
    <property type="match status" value="1"/>
</dbReference>
<evidence type="ECO:0000256" key="7">
    <source>
        <dbReference type="SAM" id="Coils"/>
    </source>
</evidence>
<reference evidence="9 10" key="1">
    <citation type="journal article" date="2016" name="BMC Genomics">
        <title>Genome sequencing and secondary metabolism of the postharvest pathogen Penicillium griseofulvum.</title>
        <authorList>
            <person name="Banani H."/>
            <person name="Marcet-Houben M."/>
            <person name="Ballester A.R."/>
            <person name="Abbruscato P."/>
            <person name="Gonzalez-Candelas L."/>
            <person name="Gabaldon T."/>
            <person name="Spadaro D."/>
        </authorList>
    </citation>
    <scope>NUCLEOTIDE SEQUENCE [LARGE SCALE GENOMIC DNA]</scope>
    <source>
        <strain evidence="9 10">PG3</strain>
    </source>
</reference>
<evidence type="ECO:0000256" key="6">
    <source>
        <dbReference type="ARBA" id="ARBA00023242"/>
    </source>
</evidence>
<evidence type="ECO:0000256" key="4">
    <source>
        <dbReference type="ARBA" id="ARBA00022728"/>
    </source>
</evidence>
<comment type="caution">
    <text evidence="9">The sequence shown here is derived from an EMBL/GenBank/DDBJ whole genome shotgun (WGS) entry which is preliminary data.</text>
</comment>
<keyword evidence="5" id="KW-0508">mRNA splicing</keyword>
<dbReference type="RefSeq" id="XP_040643800.1">
    <property type="nucleotide sequence ID" value="XM_040791890.1"/>
</dbReference>
<proteinExistence type="inferred from homology"/>
<organism evidence="9 10">
    <name type="scientific">Penicillium patulum</name>
    <name type="common">Penicillium griseofulvum</name>
    <dbReference type="NCBI Taxonomy" id="5078"/>
    <lineage>
        <taxon>Eukaryota</taxon>
        <taxon>Fungi</taxon>
        <taxon>Dikarya</taxon>
        <taxon>Ascomycota</taxon>
        <taxon>Pezizomycotina</taxon>
        <taxon>Eurotiomycetes</taxon>
        <taxon>Eurotiomycetidae</taxon>
        <taxon>Eurotiales</taxon>
        <taxon>Aspergillaceae</taxon>
        <taxon>Penicillium</taxon>
    </lineage>
</organism>
<keyword evidence="10" id="KW-1185">Reference proteome</keyword>
<feature type="region of interest" description="Disordered" evidence="8">
    <location>
        <begin position="65"/>
        <end position="96"/>
    </location>
</feature>
<evidence type="ECO:0000256" key="1">
    <source>
        <dbReference type="ARBA" id="ARBA00004123"/>
    </source>
</evidence>
<dbReference type="InterPro" id="IPR008409">
    <property type="entry name" value="SPF27"/>
</dbReference>
<evidence type="ECO:0000313" key="9">
    <source>
        <dbReference type="EMBL" id="KXG45264.1"/>
    </source>
</evidence>
<keyword evidence="7" id="KW-0175">Coiled coil</keyword>